<proteinExistence type="predicted"/>
<evidence type="ECO:0000313" key="2">
    <source>
        <dbReference type="Proteomes" id="UP000267027"/>
    </source>
</evidence>
<keyword evidence="2" id="KW-1185">Reference proteome</keyword>
<dbReference type="OrthoDB" id="5844431at2759"/>
<evidence type="ECO:0000313" key="1">
    <source>
        <dbReference type="EMBL" id="VDM60888.1"/>
    </source>
</evidence>
<organism evidence="3">
    <name type="scientific">Angiostrongylus costaricensis</name>
    <name type="common">Nematode worm</name>
    <dbReference type="NCBI Taxonomy" id="334426"/>
    <lineage>
        <taxon>Eukaryota</taxon>
        <taxon>Metazoa</taxon>
        <taxon>Ecdysozoa</taxon>
        <taxon>Nematoda</taxon>
        <taxon>Chromadorea</taxon>
        <taxon>Rhabditida</taxon>
        <taxon>Rhabditina</taxon>
        <taxon>Rhabditomorpha</taxon>
        <taxon>Strongyloidea</taxon>
        <taxon>Metastrongylidae</taxon>
        <taxon>Angiostrongylus</taxon>
    </lineage>
</organism>
<dbReference type="AlphaFoldDB" id="A0A0R3PTY5"/>
<name>A0A0R3PTY5_ANGCS</name>
<dbReference type="WBParaSite" id="ACOC_0000930201-mRNA-1">
    <property type="protein sequence ID" value="ACOC_0000930201-mRNA-1"/>
    <property type="gene ID" value="ACOC_0000930201"/>
</dbReference>
<accession>A0A0R3PTY5</accession>
<reference evidence="1 2" key="2">
    <citation type="submission" date="2018-11" db="EMBL/GenBank/DDBJ databases">
        <authorList>
            <consortium name="Pathogen Informatics"/>
        </authorList>
    </citation>
    <scope>NUCLEOTIDE SEQUENCE [LARGE SCALE GENOMIC DNA]</scope>
    <source>
        <strain evidence="1 2">Costa Rica</strain>
    </source>
</reference>
<dbReference type="EMBL" id="UYYA01004276">
    <property type="protein sequence ID" value="VDM60888.1"/>
    <property type="molecule type" value="Genomic_DNA"/>
</dbReference>
<dbReference type="STRING" id="334426.A0A0R3PTY5"/>
<protein>
    <submittedName>
        <fullName evidence="3">NR LBD domain-containing protein</fullName>
    </submittedName>
</protein>
<gene>
    <name evidence="1" type="ORF">ACOC_LOCUS9303</name>
</gene>
<evidence type="ECO:0000313" key="3">
    <source>
        <dbReference type="WBParaSite" id="ACOC_0000930201-mRNA-1"/>
    </source>
</evidence>
<sequence length="338" mass="37677">MQQSQSRNVAAYRTELGTLLGISRKKVPAFPSHLLSARPDVPRNPFAFVKKDPGDESGNRFATSPILVSAMPVISQQKSVLTALFHLVTSLGIDESLSFIHVSFLSSVLCLILQTVHHRLNVVNGLLYAVSIRPVRSMKLGAMEVGGGTDAEGRGLEAQCLLPFVFWMNLVGKQSASKKTCKVLEELCPESSSSALRVVDGSVPIGELSTLSLEEVFIIVRKELEHMQSYEKYKEVIYRMKLAQFYDNYVNSYPKILNLIWTNAFPQQSSRPRYVPGDYDMQQMTEFMATILLLTITIVPTQGNIPDADSEVNSFLSEYQELQEAEDKNLPEPKVVSL</sequence>
<reference evidence="3" key="1">
    <citation type="submission" date="2016-04" db="UniProtKB">
        <authorList>
            <consortium name="WormBaseParasite"/>
        </authorList>
    </citation>
    <scope>IDENTIFICATION</scope>
</reference>
<dbReference type="Proteomes" id="UP000267027">
    <property type="component" value="Unassembled WGS sequence"/>
</dbReference>